<dbReference type="Pfam" id="PF02602">
    <property type="entry name" value="HEM4"/>
    <property type="match status" value="1"/>
</dbReference>
<dbReference type="GO" id="GO:0004852">
    <property type="term" value="F:uroporphyrinogen-III synthase activity"/>
    <property type="evidence" value="ECO:0007669"/>
    <property type="project" value="UniProtKB-EC"/>
</dbReference>
<dbReference type="CDD" id="cd06578">
    <property type="entry name" value="HemD"/>
    <property type="match status" value="1"/>
</dbReference>
<sequence length="312" mass="33546">MANGQARPPHPNPIQQAGEGANESLRELYDNLPLAGLNVVVTRPREQAAELARRLEQLGANPLLFPLLEIEAVPDEQRLHEQLSRLKQADIAIFISPNAVRYGMTAINSLSQRGITSDSADVVWQPSRMASSSTKVGEREALPASLQIAAVGQASAKALRELGVARVIAPTERFDSESLLALAELQGVAGKRVMIFRGDGGRELLGDTLKARGALVEYVTCYLRRKPDMDAGEMIAAAPSAITVTSSEALGHLWDMLAKADRTGIAGTPLFVPHERIATAARQQGWQHVVVTEAGDDGLLSGLIAWANTERK</sequence>
<evidence type="ECO:0000256" key="1">
    <source>
        <dbReference type="ARBA" id="ARBA00004772"/>
    </source>
</evidence>
<name>A0A1J5SKG2_9ZZZZ</name>
<dbReference type="PANTHER" id="PTHR38042">
    <property type="entry name" value="UROPORPHYRINOGEN-III SYNTHASE, CHLOROPLASTIC"/>
    <property type="match status" value="1"/>
</dbReference>
<keyword evidence="5" id="KW-0627">Porphyrin biosynthesis</keyword>
<dbReference type="EMBL" id="MLJW01000029">
    <property type="protein sequence ID" value="OIR08927.1"/>
    <property type="molecule type" value="Genomic_DNA"/>
</dbReference>
<dbReference type="GO" id="GO:0006780">
    <property type="term" value="P:uroporphyrinogen III biosynthetic process"/>
    <property type="evidence" value="ECO:0007669"/>
    <property type="project" value="InterPro"/>
</dbReference>
<feature type="domain" description="Tetrapyrrole biosynthesis uroporphyrinogen III synthase" evidence="9">
    <location>
        <begin position="50"/>
        <end position="295"/>
    </location>
</feature>
<dbReference type="InterPro" id="IPR036108">
    <property type="entry name" value="4pyrrol_syn_uPrphyn_synt_sf"/>
</dbReference>
<comment type="caution">
    <text evidence="10">The sequence shown here is derived from an EMBL/GenBank/DDBJ whole genome shotgun (WGS) entry which is preliminary data.</text>
</comment>
<evidence type="ECO:0000256" key="4">
    <source>
        <dbReference type="ARBA" id="ARBA00023239"/>
    </source>
</evidence>
<dbReference type="AlphaFoldDB" id="A0A1J5SKG2"/>
<evidence type="ECO:0000256" key="6">
    <source>
        <dbReference type="ARBA" id="ARBA00031702"/>
    </source>
</evidence>
<proteinExistence type="inferred from homology"/>
<dbReference type="InterPro" id="IPR003754">
    <property type="entry name" value="4pyrrol_synth_uPrphyn_synth"/>
</dbReference>
<comment type="pathway">
    <text evidence="1">Porphyrin-containing compound metabolism; protoporphyrin-IX biosynthesis; coproporphyrinogen-III from 5-aminolevulinate: step 3/4.</text>
</comment>
<dbReference type="Gene3D" id="3.40.50.10090">
    <property type="match status" value="2"/>
</dbReference>
<dbReference type="SUPFAM" id="SSF69618">
    <property type="entry name" value="HemD-like"/>
    <property type="match status" value="1"/>
</dbReference>
<gene>
    <name evidence="10" type="primary">hemD_3</name>
    <name evidence="10" type="ORF">GALL_89210</name>
</gene>
<evidence type="ECO:0000256" key="3">
    <source>
        <dbReference type="ARBA" id="ARBA00013109"/>
    </source>
</evidence>
<dbReference type="PANTHER" id="PTHR38042:SF1">
    <property type="entry name" value="UROPORPHYRINOGEN-III SYNTHASE, CHLOROPLASTIC"/>
    <property type="match status" value="1"/>
</dbReference>
<reference evidence="10" key="1">
    <citation type="submission" date="2016-10" db="EMBL/GenBank/DDBJ databases">
        <title>Sequence of Gallionella enrichment culture.</title>
        <authorList>
            <person name="Poehlein A."/>
            <person name="Muehling M."/>
            <person name="Daniel R."/>
        </authorList>
    </citation>
    <scope>NUCLEOTIDE SEQUENCE</scope>
</reference>
<organism evidence="10">
    <name type="scientific">mine drainage metagenome</name>
    <dbReference type="NCBI Taxonomy" id="410659"/>
    <lineage>
        <taxon>unclassified sequences</taxon>
        <taxon>metagenomes</taxon>
        <taxon>ecological metagenomes</taxon>
    </lineage>
</organism>
<evidence type="ECO:0000256" key="8">
    <source>
        <dbReference type="ARBA" id="ARBA00048617"/>
    </source>
</evidence>
<comment type="catalytic activity">
    <reaction evidence="8">
        <text>hydroxymethylbilane = uroporphyrinogen III + H2O</text>
        <dbReference type="Rhea" id="RHEA:18965"/>
        <dbReference type="ChEBI" id="CHEBI:15377"/>
        <dbReference type="ChEBI" id="CHEBI:57308"/>
        <dbReference type="ChEBI" id="CHEBI:57845"/>
        <dbReference type="EC" id="4.2.1.75"/>
    </reaction>
</comment>
<accession>A0A1J5SKG2</accession>
<evidence type="ECO:0000259" key="9">
    <source>
        <dbReference type="Pfam" id="PF02602"/>
    </source>
</evidence>
<protein>
    <recommendedName>
        <fullName evidence="3">uroporphyrinogen-III synthase</fullName>
        <ecNumber evidence="3">4.2.1.75</ecNumber>
    </recommendedName>
    <alternativeName>
        <fullName evidence="7">Hydroxymethylbilane hydrolyase [cyclizing]</fullName>
    </alternativeName>
    <alternativeName>
        <fullName evidence="6">Uroporphyrinogen-III cosynthase</fullName>
    </alternativeName>
</protein>
<evidence type="ECO:0000256" key="7">
    <source>
        <dbReference type="ARBA" id="ARBA00032649"/>
    </source>
</evidence>
<evidence type="ECO:0000256" key="2">
    <source>
        <dbReference type="ARBA" id="ARBA00008133"/>
    </source>
</evidence>
<evidence type="ECO:0000256" key="5">
    <source>
        <dbReference type="ARBA" id="ARBA00023244"/>
    </source>
</evidence>
<evidence type="ECO:0000313" key="10">
    <source>
        <dbReference type="EMBL" id="OIR08927.1"/>
    </source>
</evidence>
<keyword evidence="4 10" id="KW-0456">Lyase</keyword>
<comment type="similarity">
    <text evidence="2">Belongs to the uroporphyrinogen-III synthase family.</text>
</comment>
<dbReference type="EC" id="4.2.1.75" evidence="3"/>
<dbReference type="InterPro" id="IPR039793">
    <property type="entry name" value="UROS/Hem4"/>
</dbReference>